<feature type="non-terminal residue" evidence="1">
    <location>
        <position position="1"/>
    </location>
</feature>
<sequence length="63" mass="7550">INKTHLKIYLLAKEFNQLKTSYQTSNDYELKFKEKLETEELPSENVELSDIQDNKKMKDNEKI</sequence>
<name>A0ACA9PQ95_9GLOM</name>
<gene>
    <name evidence="1" type="ORF">RPERSI_LOCUS11259</name>
</gene>
<evidence type="ECO:0000313" key="1">
    <source>
        <dbReference type="EMBL" id="CAG8720491.1"/>
    </source>
</evidence>
<comment type="caution">
    <text evidence="1">The sequence shown here is derived from an EMBL/GenBank/DDBJ whole genome shotgun (WGS) entry which is preliminary data.</text>
</comment>
<accession>A0ACA9PQ95</accession>
<dbReference type="EMBL" id="CAJVQC010023001">
    <property type="protein sequence ID" value="CAG8720491.1"/>
    <property type="molecule type" value="Genomic_DNA"/>
</dbReference>
<protein>
    <submittedName>
        <fullName evidence="1">18033_t:CDS:1</fullName>
    </submittedName>
</protein>
<proteinExistence type="predicted"/>
<keyword evidence="2" id="KW-1185">Reference proteome</keyword>
<organism evidence="1 2">
    <name type="scientific">Racocetra persica</name>
    <dbReference type="NCBI Taxonomy" id="160502"/>
    <lineage>
        <taxon>Eukaryota</taxon>
        <taxon>Fungi</taxon>
        <taxon>Fungi incertae sedis</taxon>
        <taxon>Mucoromycota</taxon>
        <taxon>Glomeromycotina</taxon>
        <taxon>Glomeromycetes</taxon>
        <taxon>Diversisporales</taxon>
        <taxon>Gigasporaceae</taxon>
        <taxon>Racocetra</taxon>
    </lineage>
</organism>
<reference evidence="1" key="1">
    <citation type="submission" date="2021-06" db="EMBL/GenBank/DDBJ databases">
        <authorList>
            <person name="Kallberg Y."/>
            <person name="Tangrot J."/>
            <person name="Rosling A."/>
        </authorList>
    </citation>
    <scope>NUCLEOTIDE SEQUENCE</scope>
    <source>
        <strain evidence="1">MA461A</strain>
    </source>
</reference>
<evidence type="ECO:0000313" key="2">
    <source>
        <dbReference type="Proteomes" id="UP000789920"/>
    </source>
</evidence>
<dbReference type="Proteomes" id="UP000789920">
    <property type="component" value="Unassembled WGS sequence"/>
</dbReference>